<comment type="caution">
    <text evidence="1">The sequence shown here is derived from an EMBL/GenBank/DDBJ whole genome shotgun (WGS) entry which is preliminary data.</text>
</comment>
<evidence type="ECO:0000313" key="1">
    <source>
        <dbReference type="EMBL" id="MEZ3162560.1"/>
    </source>
</evidence>
<dbReference type="RefSeq" id="WP_371159422.1">
    <property type="nucleotide sequence ID" value="NZ_JBEDNX010000010.1"/>
</dbReference>
<protein>
    <submittedName>
        <fullName evidence="1">Uncharacterized protein</fullName>
    </submittedName>
</protein>
<organism evidence="1 2">
    <name type="scientific">Halorubrum miltondacostae</name>
    <dbReference type="NCBI Taxonomy" id="3076378"/>
    <lineage>
        <taxon>Archaea</taxon>
        <taxon>Methanobacteriati</taxon>
        <taxon>Methanobacteriota</taxon>
        <taxon>Stenosarchaea group</taxon>
        <taxon>Halobacteria</taxon>
        <taxon>Halobacteriales</taxon>
        <taxon>Haloferacaceae</taxon>
        <taxon>Halorubrum</taxon>
    </lineage>
</organism>
<gene>
    <name evidence="1" type="ORF">ABNG04_01495</name>
</gene>
<sequence>MEPEEAVRQLEYTIDASLDEIGQRAAAGYRPTFERVAERADGGAVYDLAGELSQEVADGSCPSPSEANDVAERVLDDWAYTDGGE</sequence>
<reference evidence="1 2" key="1">
    <citation type="submission" date="2024-06" db="EMBL/GenBank/DDBJ databases">
        <title>Halorubrum miltondacostae sp. nov., a potential PHA producer isolated from an inland solar saltern in Rio Maior, Portugal.</title>
        <authorList>
            <person name="Albuquerque L."/>
            <person name="Viver T."/>
            <person name="Barroso C."/>
            <person name="Claudino R."/>
            <person name="Galvan M."/>
            <person name="Simoes G."/>
            <person name="Lobo Da Cunha A."/>
            <person name="Egas C."/>
        </authorList>
    </citation>
    <scope>NUCLEOTIDE SEQUENCE [LARGE SCALE GENOMIC DNA]</scope>
    <source>
        <strain evidence="1 2">RMP-11</strain>
    </source>
</reference>
<dbReference type="Proteomes" id="UP001567572">
    <property type="component" value="Unassembled WGS sequence"/>
</dbReference>
<dbReference type="EMBL" id="JBEDNY010000001">
    <property type="protein sequence ID" value="MEZ3162560.1"/>
    <property type="molecule type" value="Genomic_DNA"/>
</dbReference>
<name>A0ABD5M4S0_9EURY</name>
<evidence type="ECO:0000313" key="2">
    <source>
        <dbReference type="Proteomes" id="UP001567572"/>
    </source>
</evidence>
<proteinExistence type="predicted"/>
<dbReference type="AlphaFoldDB" id="A0ABD5M4S0"/>
<keyword evidence="2" id="KW-1185">Reference proteome</keyword>
<accession>A0ABD5M4S0</accession>